<keyword evidence="3" id="KW-1185">Reference proteome</keyword>
<reference evidence="2 3" key="1">
    <citation type="submission" date="2011-08" db="EMBL/GenBank/DDBJ databases">
        <title>The Genome Sequence of Clostridium orbiscindens 1_3_50AFAA.</title>
        <authorList>
            <consortium name="The Broad Institute Genome Sequencing Platform"/>
            <person name="Earl A."/>
            <person name="Ward D."/>
            <person name="Feldgarden M."/>
            <person name="Gevers D."/>
            <person name="Daigneault M."/>
            <person name="Strauss J."/>
            <person name="Allen-Vercoe E."/>
            <person name="Young S.K."/>
            <person name="Zeng Q."/>
            <person name="Gargeya S."/>
            <person name="Fitzgerald M."/>
            <person name="Haas B."/>
            <person name="Abouelleil A."/>
            <person name="Alvarado L."/>
            <person name="Arachchi H.M."/>
            <person name="Berlin A."/>
            <person name="Brown A."/>
            <person name="Chapman S.B."/>
            <person name="Chen Z."/>
            <person name="Dunbar C."/>
            <person name="Freedman E."/>
            <person name="Gearin G."/>
            <person name="Gellesch M."/>
            <person name="Goldberg J."/>
            <person name="Griggs A."/>
            <person name="Gujja S."/>
            <person name="Heiman D."/>
            <person name="Howarth C."/>
            <person name="Larson L."/>
            <person name="Lui A."/>
            <person name="MacDonald P.J.P."/>
            <person name="Montmayeur A."/>
            <person name="Murphy C."/>
            <person name="Neiman D."/>
            <person name="Pearson M."/>
            <person name="Priest M."/>
            <person name="Roberts A."/>
            <person name="Saif S."/>
            <person name="Shea T."/>
            <person name="Shenoy N."/>
            <person name="Sisk P."/>
            <person name="Stolte C."/>
            <person name="Sykes S."/>
            <person name="Wortman J."/>
            <person name="Nusbaum C."/>
            <person name="Birren B."/>
        </authorList>
    </citation>
    <scope>NUCLEOTIDE SEQUENCE [LARGE SCALE GENOMIC DNA]</scope>
    <source>
        <strain evidence="2 3">1_3_50AFAA</strain>
    </source>
</reference>
<protein>
    <recommendedName>
        <fullName evidence="4">DUF669 domain-containing protein</fullName>
    </recommendedName>
</protein>
<evidence type="ECO:0000256" key="1">
    <source>
        <dbReference type="SAM" id="MobiDB-lite"/>
    </source>
</evidence>
<evidence type="ECO:0000313" key="2">
    <source>
        <dbReference type="EMBL" id="KGF56153.1"/>
    </source>
</evidence>
<dbReference type="eggNOG" id="ENOG5032U9C">
    <property type="taxonomic scope" value="Bacteria"/>
</dbReference>
<dbReference type="AlphaFoldDB" id="A0A096B9P9"/>
<dbReference type="HOGENOM" id="CLU_114069_1_0_9"/>
<dbReference type="RefSeq" id="WP_044939987.1">
    <property type="nucleotide sequence ID" value="NZ_KN174162.1"/>
</dbReference>
<name>A0A096B9P9_FLAPL</name>
<feature type="compositionally biased region" description="Low complexity" evidence="1">
    <location>
        <begin position="154"/>
        <end position="167"/>
    </location>
</feature>
<dbReference type="Proteomes" id="UP000029585">
    <property type="component" value="Unassembled WGS sequence"/>
</dbReference>
<proteinExistence type="predicted"/>
<gene>
    <name evidence="2" type="ORF">HMPREF9460_01355</name>
</gene>
<dbReference type="PATRIC" id="fig|742738.3.peg.1401"/>
<feature type="region of interest" description="Disordered" evidence="1">
    <location>
        <begin position="140"/>
        <end position="173"/>
    </location>
</feature>
<organism evidence="2 3">
    <name type="scientific">Flavonifractor plautii 1_3_50AFAA</name>
    <dbReference type="NCBI Taxonomy" id="742738"/>
    <lineage>
        <taxon>Bacteria</taxon>
        <taxon>Bacillati</taxon>
        <taxon>Bacillota</taxon>
        <taxon>Clostridia</taxon>
        <taxon>Eubacteriales</taxon>
        <taxon>Oscillospiraceae</taxon>
        <taxon>Flavonifractor</taxon>
    </lineage>
</organism>
<sequence>MSEYDSSFREFGWDDEIQNDSTPFEVLPEGDYRFRVEKFERGRHSGSEKIPPCNKAILTLSVNDGAHSGTIQTNLFLFSRFEWKLCQLFTAIGQRRHGEAIRMNWSLVPGAIGTCHVGTRKWMGNDGKEHEGNEITEFYDPEEAPDISEKQVDSQPAPGQGAEAAASWDAGRF</sequence>
<comment type="caution">
    <text evidence="2">The sequence shown here is derived from an EMBL/GenBank/DDBJ whole genome shotgun (WGS) entry which is preliminary data.</text>
</comment>
<evidence type="ECO:0000313" key="3">
    <source>
        <dbReference type="Proteomes" id="UP000029585"/>
    </source>
</evidence>
<evidence type="ECO:0008006" key="4">
    <source>
        <dbReference type="Google" id="ProtNLM"/>
    </source>
</evidence>
<dbReference type="EMBL" id="ADLO01000047">
    <property type="protein sequence ID" value="KGF56153.1"/>
    <property type="molecule type" value="Genomic_DNA"/>
</dbReference>
<accession>A0A096B9P9</accession>